<dbReference type="AlphaFoldDB" id="A0ABD3N3R1"/>
<gene>
    <name evidence="3" type="ORF">ACHAWU_006947</name>
</gene>
<proteinExistence type="predicted"/>
<keyword evidence="2" id="KW-0472">Membrane</keyword>
<feature type="region of interest" description="Disordered" evidence="1">
    <location>
        <begin position="145"/>
        <end position="174"/>
    </location>
</feature>
<accession>A0ABD3N3R1</accession>
<evidence type="ECO:0000256" key="1">
    <source>
        <dbReference type="SAM" id="MobiDB-lite"/>
    </source>
</evidence>
<dbReference type="EMBL" id="JALLBG020000062">
    <property type="protein sequence ID" value="KAL3768846.1"/>
    <property type="molecule type" value="Genomic_DNA"/>
</dbReference>
<dbReference type="Proteomes" id="UP001530293">
    <property type="component" value="Unassembled WGS sequence"/>
</dbReference>
<comment type="caution">
    <text evidence="3">The sequence shown here is derived from an EMBL/GenBank/DDBJ whole genome shotgun (WGS) entry which is preliminary data.</text>
</comment>
<evidence type="ECO:0000313" key="4">
    <source>
        <dbReference type="Proteomes" id="UP001530293"/>
    </source>
</evidence>
<evidence type="ECO:0000256" key="2">
    <source>
        <dbReference type="SAM" id="Phobius"/>
    </source>
</evidence>
<protein>
    <submittedName>
        <fullName evidence="3">Uncharacterized protein</fullName>
    </submittedName>
</protein>
<name>A0ABD3N3R1_9STRA</name>
<organism evidence="3 4">
    <name type="scientific">Discostella pseudostelligera</name>
    <dbReference type="NCBI Taxonomy" id="259834"/>
    <lineage>
        <taxon>Eukaryota</taxon>
        <taxon>Sar</taxon>
        <taxon>Stramenopiles</taxon>
        <taxon>Ochrophyta</taxon>
        <taxon>Bacillariophyta</taxon>
        <taxon>Coscinodiscophyceae</taxon>
        <taxon>Thalassiosirophycidae</taxon>
        <taxon>Stephanodiscales</taxon>
        <taxon>Stephanodiscaceae</taxon>
        <taxon>Discostella</taxon>
    </lineage>
</organism>
<sequence length="186" mass="20108">MAVIIIIVFRFTHDSSQSAVIRFAHSSQASISELFAHTTPSQVCLRICNFVVGIFLLLQFLLLRFQIGPVNVIRFMTAQLFSSPSSDSMLLICVVTTLAALYRFFLHVGTDTLCNTSPSLRLLCSSLVNNVRSSSQDFSINTSSGLSASGASARNSASGASARNPGREALPNPGISISETRRLYTI</sequence>
<reference evidence="3 4" key="1">
    <citation type="submission" date="2024-10" db="EMBL/GenBank/DDBJ databases">
        <title>Updated reference genomes for cyclostephanoid diatoms.</title>
        <authorList>
            <person name="Roberts W.R."/>
            <person name="Alverson A.J."/>
        </authorList>
    </citation>
    <scope>NUCLEOTIDE SEQUENCE [LARGE SCALE GENOMIC DNA]</scope>
    <source>
        <strain evidence="3 4">AJA232-27</strain>
    </source>
</reference>
<keyword evidence="2" id="KW-0812">Transmembrane</keyword>
<feature type="transmembrane region" description="Helical" evidence="2">
    <location>
        <begin position="47"/>
        <end position="68"/>
    </location>
</feature>
<evidence type="ECO:0000313" key="3">
    <source>
        <dbReference type="EMBL" id="KAL3768846.1"/>
    </source>
</evidence>
<feature type="transmembrane region" description="Helical" evidence="2">
    <location>
        <begin position="88"/>
        <end position="106"/>
    </location>
</feature>
<keyword evidence="2" id="KW-1133">Transmembrane helix</keyword>
<feature type="compositionally biased region" description="Low complexity" evidence="1">
    <location>
        <begin position="145"/>
        <end position="164"/>
    </location>
</feature>
<keyword evidence="4" id="KW-1185">Reference proteome</keyword>